<keyword evidence="4" id="KW-1185">Reference proteome</keyword>
<name>A0A0H5DPN4_9BACT</name>
<evidence type="ECO:0000256" key="1">
    <source>
        <dbReference type="ARBA" id="ARBA00004496"/>
    </source>
</evidence>
<evidence type="ECO:0000256" key="2">
    <source>
        <dbReference type="ARBA" id="ARBA00022490"/>
    </source>
</evidence>
<accession>A0A0H5DPN4</accession>
<dbReference type="InterPro" id="IPR044159">
    <property type="entry name" value="IQM"/>
</dbReference>
<dbReference type="EMBL" id="CWGJ01000012">
    <property type="protein sequence ID" value="CRX38536.1"/>
    <property type="molecule type" value="Genomic_DNA"/>
</dbReference>
<sequence>MRGWNGTSGKPLKPTRYIFVLSHSNNFLMVQKFTTPVGRIQHPSLSGGRPVKCAGWLTFDELGELKEISNFTGHYWIQREAVNNLLRFLQNNEVNLSKVEIVFSESGKAKNFKRYTLDEWLNNDCLTQ</sequence>
<protein>
    <submittedName>
        <fullName evidence="3">Uncharacterized protein</fullName>
    </submittedName>
</protein>
<comment type="subcellular location">
    <subcellularLocation>
        <location evidence="1">Cytoplasm</location>
    </subcellularLocation>
</comment>
<dbReference type="AlphaFoldDB" id="A0A0H5DPN4"/>
<dbReference type="Proteomes" id="UP000220251">
    <property type="component" value="Unassembled WGS sequence"/>
</dbReference>
<keyword evidence="2" id="KW-0963">Cytoplasm</keyword>
<organism evidence="3 4">
    <name type="scientific">Estrella lausannensis</name>
    <dbReference type="NCBI Taxonomy" id="483423"/>
    <lineage>
        <taxon>Bacteria</taxon>
        <taxon>Pseudomonadati</taxon>
        <taxon>Chlamydiota</taxon>
        <taxon>Chlamydiia</taxon>
        <taxon>Parachlamydiales</taxon>
        <taxon>Candidatus Criblamydiaceae</taxon>
        <taxon>Estrella</taxon>
    </lineage>
</organism>
<reference evidence="4" key="1">
    <citation type="submission" date="2015-06" db="EMBL/GenBank/DDBJ databases">
        <authorList>
            <person name="Bertelli C."/>
        </authorList>
    </citation>
    <scope>NUCLEOTIDE SEQUENCE [LARGE SCALE GENOMIC DNA]</scope>
    <source>
        <strain evidence="4">CRIB-30</strain>
    </source>
</reference>
<dbReference type="GO" id="GO:0005737">
    <property type="term" value="C:cytoplasm"/>
    <property type="evidence" value="ECO:0007669"/>
    <property type="project" value="UniProtKB-SubCell"/>
</dbReference>
<proteinExistence type="predicted"/>
<gene>
    <name evidence="3" type="ORF">ELAC_1194</name>
</gene>
<dbReference type="PANTHER" id="PTHR31250:SF27">
    <property type="entry name" value="IQ DOMAIN-CONTAINING PROTEIN IQM5"/>
    <property type="match status" value="1"/>
</dbReference>
<evidence type="ECO:0000313" key="4">
    <source>
        <dbReference type="Proteomes" id="UP000220251"/>
    </source>
</evidence>
<evidence type="ECO:0000313" key="3">
    <source>
        <dbReference type="EMBL" id="CRX38536.1"/>
    </source>
</evidence>
<dbReference type="PANTHER" id="PTHR31250">
    <property type="entry name" value="IQ DOMAIN-CONTAINING PROTEIN IQM3"/>
    <property type="match status" value="1"/>
</dbReference>